<name>A0A1X6XP44_9MICO</name>
<evidence type="ECO:0000256" key="2">
    <source>
        <dbReference type="ARBA" id="ARBA00022898"/>
    </source>
</evidence>
<dbReference type="Pfam" id="PF00291">
    <property type="entry name" value="PALP"/>
    <property type="match status" value="1"/>
</dbReference>
<dbReference type="SUPFAM" id="SSF53686">
    <property type="entry name" value="Tryptophan synthase beta subunit-like PLP-dependent enzymes"/>
    <property type="match status" value="1"/>
</dbReference>
<dbReference type="AlphaFoldDB" id="A0A1X6XP44"/>
<proteinExistence type="inferred from homology"/>
<evidence type="ECO:0000259" key="6">
    <source>
        <dbReference type="Pfam" id="PF00291"/>
    </source>
</evidence>
<evidence type="ECO:0000256" key="1">
    <source>
        <dbReference type="ARBA" id="ARBA00001933"/>
    </source>
</evidence>
<reference evidence="8" key="1">
    <citation type="submission" date="2017-02" db="EMBL/GenBank/DDBJ databases">
        <authorList>
            <person name="Dridi B."/>
        </authorList>
    </citation>
    <scope>NUCLEOTIDE SEQUENCE [LARGE SCALE GENOMIC DNA]</scope>
    <source>
        <strain evidence="8">B Co 03.10</strain>
    </source>
</reference>
<keyword evidence="5" id="KW-0472">Membrane</keyword>
<dbReference type="InterPro" id="IPR050147">
    <property type="entry name" value="Ser/Thr_Dehydratase"/>
</dbReference>
<keyword evidence="8" id="KW-1185">Reference proteome</keyword>
<feature type="transmembrane region" description="Helical" evidence="5">
    <location>
        <begin position="179"/>
        <end position="202"/>
    </location>
</feature>
<dbReference type="NCBIfam" id="NF002823">
    <property type="entry name" value="PRK02991.1"/>
    <property type="match status" value="1"/>
</dbReference>
<sequence>MTDAAAVRNELSEESRAVLDALIDARPTVWIPDRTKAETRAEASGRISADDATATAAAPVLTPALIDAAEERFRWFAPLFEELFPQTRARGGVIESPLEKVASLSRALGEEFGEDFPHDLWVKRDDALAVSGSVKSRGGIHEVLEVALGAARDLGVDLERGPLVFLDDAVRQRLSRRRIVVGSTGNLGMSIGLMGAILGFSVTVHMSHDAKAWKKDTLRGSGVEVVEHATDFTRAVHAGRAAADADPDAHFIDDENSLSLFAGYAVAGRRLAGQLAAASVVVDEDHPLTVHLPCGIGGAPGGIAYGLRTEFGDAVRCVFVEPVSMPAFLLGRLTGLDDGIAVTDVGLGALTVADGLAVGRPSGFVGKAVGHLLHGYVTVTDDDLLRTLAVAEAAAGLRLEPSACAGLRSAGRFAGAGTAGADRAPDPARAGRTDSGMHIAWLTGGSLVPDDEYAGLLEAGRRLLRNR</sequence>
<dbReference type="InterPro" id="IPR036052">
    <property type="entry name" value="TrpB-like_PALP_sf"/>
</dbReference>
<gene>
    <name evidence="4" type="primary">dsdA</name>
    <name evidence="7" type="ORF">FM105_14000</name>
</gene>
<dbReference type="GO" id="GO:0016836">
    <property type="term" value="F:hydro-lyase activity"/>
    <property type="evidence" value="ECO:0007669"/>
    <property type="project" value="UniProtKB-UniRule"/>
</dbReference>
<comment type="cofactor">
    <cofactor evidence="1 4">
        <name>pyridoxal 5'-phosphate</name>
        <dbReference type="ChEBI" id="CHEBI:597326"/>
    </cofactor>
</comment>
<organism evidence="7 8">
    <name type="scientific">Brevibacterium yomogidense</name>
    <dbReference type="NCBI Taxonomy" id="946573"/>
    <lineage>
        <taxon>Bacteria</taxon>
        <taxon>Bacillati</taxon>
        <taxon>Actinomycetota</taxon>
        <taxon>Actinomycetes</taxon>
        <taxon>Micrococcales</taxon>
        <taxon>Brevibacteriaceae</taxon>
        <taxon>Brevibacterium</taxon>
    </lineage>
</organism>
<keyword evidence="3 4" id="KW-0456">Lyase</keyword>
<dbReference type="EMBL" id="FWFF01000020">
    <property type="protein sequence ID" value="SLN01002.1"/>
    <property type="molecule type" value="Genomic_DNA"/>
</dbReference>
<dbReference type="NCBIfam" id="TIGR02035">
    <property type="entry name" value="D_Ser_am_lyase"/>
    <property type="match status" value="1"/>
</dbReference>
<dbReference type="Gene3D" id="3.40.50.1100">
    <property type="match status" value="2"/>
</dbReference>
<keyword evidence="5" id="KW-1133">Transmembrane helix</keyword>
<dbReference type="Proteomes" id="UP000196581">
    <property type="component" value="Unassembled WGS sequence"/>
</dbReference>
<evidence type="ECO:0000313" key="7">
    <source>
        <dbReference type="EMBL" id="SLN01002.1"/>
    </source>
</evidence>
<dbReference type="InterPro" id="IPR011780">
    <property type="entry name" value="D_Ser_am_lyase"/>
</dbReference>
<dbReference type="GO" id="GO:0030170">
    <property type="term" value="F:pyridoxal phosphate binding"/>
    <property type="evidence" value="ECO:0007669"/>
    <property type="project" value="InterPro"/>
</dbReference>
<dbReference type="PANTHER" id="PTHR48078:SF9">
    <property type="entry name" value="D-SERINE DEHYDRATASE"/>
    <property type="match status" value="1"/>
</dbReference>
<feature type="modified residue" description="N6-(pyridoxal phosphate)lysine" evidence="4">
    <location>
        <position position="135"/>
    </location>
</feature>
<dbReference type="PANTHER" id="PTHR48078">
    <property type="entry name" value="THREONINE DEHYDRATASE, MITOCHONDRIAL-RELATED"/>
    <property type="match status" value="1"/>
</dbReference>
<keyword evidence="2 4" id="KW-0663">Pyridoxal phosphate</keyword>
<dbReference type="HAMAP" id="MF_01030">
    <property type="entry name" value="D_Ser_dehydrat"/>
    <property type="match status" value="1"/>
</dbReference>
<keyword evidence="5" id="KW-0812">Transmembrane</keyword>
<comment type="catalytic activity">
    <reaction evidence="4">
        <text>D-serine = pyruvate + NH4(+)</text>
        <dbReference type="Rhea" id="RHEA:13977"/>
        <dbReference type="ChEBI" id="CHEBI:15361"/>
        <dbReference type="ChEBI" id="CHEBI:28938"/>
        <dbReference type="ChEBI" id="CHEBI:35247"/>
        <dbReference type="EC" id="4.3.1.18"/>
    </reaction>
</comment>
<comment type="similarity">
    <text evidence="4">Belongs to the serine/threonine dehydratase family. DsdA subfamily.</text>
</comment>
<protein>
    <recommendedName>
        <fullName evidence="4">Probable D-serine dehydratase</fullName>
        <ecNumber evidence="4">4.3.1.18</ecNumber>
    </recommendedName>
    <alternativeName>
        <fullName evidence="4">D-serine deaminase</fullName>
        <shortName evidence="4">DSD</shortName>
    </alternativeName>
</protein>
<evidence type="ECO:0000256" key="5">
    <source>
        <dbReference type="SAM" id="Phobius"/>
    </source>
</evidence>
<evidence type="ECO:0000256" key="4">
    <source>
        <dbReference type="HAMAP-Rule" id="MF_01030"/>
    </source>
</evidence>
<feature type="domain" description="Tryptophan synthase beta chain-like PALP" evidence="6">
    <location>
        <begin position="94"/>
        <end position="417"/>
    </location>
</feature>
<evidence type="ECO:0000313" key="8">
    <source>
        <dbReference type="Proteomes" id="UP000196581"/>
    </source>
</evidence>
<evidence type="ECO:0000256" key="3">
    <source>
        <dbReference type="ARBA" id="ARBA00023239"/>
    </source>
</evidence>
<dbReference type="InterPro" id="IPR001926">
    <property type="entry name" value="TrpB-like_PALP"/>
</dbReference>
<dbReference type="EC" id="4.3.1.18" evidence="4"/>
<accession>A0A1X6XP44</accession>
<dbReference type="GO" id="GO:0009097">
    <property type="term" value="P:isoleucine biosynthetic process"/>
    <property type="evidence" value="ECO:0007669"/>
    <property type="project" value="TreeGrafter"/>
</dbReference>
<dbReference type="GO" id="GO:0008721">
    <property type="term" value="F:D-serine ammonia-lyase activity"/>
    <property type="evidence" value="ECO:0007669"/>
    <property type="project" value="UniProtKB-EC"/>
</dbReference>
<dbReference type="GO" id="GO:0036088">
    <property type="term" value="P:D-serine catabolic process"/>
    <property type="evidence" value="ECO:0007669"/>
    <property type="project" value="TreeGrafter"/>
</dbReference>
<dbReference type="RefSeq" id="WP_087009190.1">
    <property type="nucleotide sequence ID" value="NZ_FWFF01000020.1"/>
</dbReference>